<keyword evidence="3" id="KW-1185">Reference proteome</keyword>
<dbReference type="AlphaFoldDB" id="A0A5D0R868"/>
<evidence type="ECO:0000256" key="1">
    <source>
        <dbReference type="SAM" id="MobiDB-lite"/>
    </source>
</evidence>
<dbReference type="RefSeq" id="WP_148403714.1">
    <property type="nucleotide sequence ID" value="NZ_VSKK01000002.1"/>
</dbReference>
<name>A0A5D0R868_9FLAO</name>
<dbReference type="Proteomes" id="UP000323720">
    <property type="component" value="Unassembled WGS sequence"/>
</dbReference>
<sequence length="208" mass="23568">MSFLKIEIINDFEVQVIPFPNEAKEVGVPLNKLDVGNYTISVFFIEGKDGTYIYSKTVVFKIARLLPIMEFSTSNLALNITTGLDEDTILMPENFNKVISARTLKTDNVATDFSRANVKATNIESLKNLVPPRETREISFDSKKMRSKNKPLAASIKTEDALADNGDVIFVPYSLSDTRRFSDDPRYVNQSREAYRKENLRPNGKPYN</sequence>
<evidence type="ECO:0000313" key="2">
    <source>
        <dbReference type="EMBL" id="TYB76878.1"/>
    </source>
</evidence>
<dbReference type="EMBL" id="VSKK01000002">
    <property type="protein sequence ID" value="TYB76878.1"/>
    <property type="molecule type" value="Genomic_DNA"/>
</dbReference>
<accession>A0A5D0R868</accession>
<gene>
    <name evidence="2" type="ORF">ES674_09210</name>
</gene>
<protein>
    <submittedName>
        <fullName evidence="2">Uncharacterized protein</fullName>
    </submittedName>
</protein>
<organism evidence="2 3">
    <name type="scientific">Bizionia myxarmorum</name>
    <dbReference type="NCBI Taxonomy" id="291186"/>
    <lineage>
        <taxon>Bacteria</taxon>
        <taxon>Pseudomonadati</taxon>
        <taxon>Bacteroidota</taxon>
        <taxon>Flavobacteriia</taxon>
        <taxon>Flavobacteriales</taxon>
        <taxon>Flavobacteriaceae</taxon>
        <taxon>Bizionia</taxon>
    </lineage>
</organism>
<proteinExistence type="predicted"/>
<feature type="region of interest" description="Disordered" evidence="1">
    <location>
        <begin position="180"/>
        <end position="208"/>
    </location>
</feature>
<dbReference type="OrthoDB" id="1429120at2"/>
<comment type="caution">
    <text evidence="2">The sequence shown here is derived from an EMBL/GenBank/DDBJ whole genome shotgun (WGS) entry which is preliminary data.</text>
</comment>
<evidence type="ECO:0000313" key="3">
    <source>
        <dbReference type="Proteomes" id="UP000323720"/>
    </source>
</evidence>
<reference evidence="2 3" key="1">
    <citation type="submission" date="2019-08" db="EMBL/GenBank/DDBJ databases">
        <title>Genomes of Antarctic Bizionia species.</title>
        <authorList>
            <person name="Bowman J.P."/>
        </authorList>
    </citation>
    <scope>NUCLEOTIDE SEQUENCE [LARGE SCALE GENOMIC DNA]</scope>
    <source>
        <strain evidence="2 3">ADA-4</strain>
    </source>
</reference>